<feature type="compositionally biased region" description="Basic residues" evidence="1">
    <location>
        <begin position="82"/>
        <end position="102"/>
    </location>
</feature>
<sequence length="102" mass="11138">MSSIQAIAATISSLVAPGKKPKGLIAAVREQHPDASKKDIVRAAFYALIEHKDGGTEQAKHLQEFALGERAIEDEDAVVLKRSTKNKKGRSKTHKEVRRAAH</sequence>
<proteinExistence type="predicted"/>
<feature type="region of interest" description="Disordered" evidence="1">
    <location>
        <begin position="80"/>
        <end position="102"/>
    </location>
</feature>
<reference evidence="2 3" key="1">
    <citation type="submission" date="2019-09" db="EMBL/GenBank/DDBJ databases">
        <title>YIM 132548 draft genome.</title>
        <authorList>
            <person name="Jiang L."/>
        </authorList>
    </citation>
    <scope>NUCLEOTIDE SEQUENCE [LARGE SCALE GENOMIC DNA]</scope>
    <source>
        <strain evidence="2 3">YIM 132548</strain>
    </source>
</reference>
<dbReference type="AlphaFoldDB" id="A0A6N6MJR8"/>
<evidence type="ECO:0000256" key="1">
    <source>
        <dbReference type="SAM" id="MobiDB-lite"/>
    </source>
</evidence>
<name>A0A6N6MJR8_9HYPH</name>
<dbReference type="RefSeq" id="WP_150966673.1">
    <property type="nucleotide sequence ID" value="NZ_VZZJ01000040.1"/>
</dbReference>
<dbReference type="EMBL" id="VZZJ01000040">
    <property type="protein sequence ID" value="KAB1069334.1"/>
    <property type="molecule type" value="Genomic_DNA"/>
</dbReference>
<keyword evidence="3" id="KW-1185">Reference proteome</keyword>
<evidence type="ECO:0000313" key="2">
    <source>
        <dbReference type="EMBL" id="KAB1069334.1"/>
    </source>
</evidence>
<comment type="caution">
    <text evidence="2">The sequence shown here is derived from an EMBL/GenBank/DDBJ whole genome shotgun (WGS) entry which is preliminary data.</text>
</comment>
<evidence type="ECO:0000313" key="3">
    <source>
        <dbReference type="Proteomes" id="UP000441523"/>
    </source>
</evidence>
<protein>
    <submittedName>
        <fullName evidence="2">Uncharacterized protein</fullName>
    </submittedName>
</protein>
<gene>
    <name evidence="2" type="ORF">F6X51_25510</name>
</gene>
<accession>A0A6N6MJR8</accession>
<organism evidence="2 3">
    <name type="scientific">Methylobacterium planeticum</name>
    <dbReference type="NCBI Taxonomy" id="2615211"/>
    <lineage>
        <taxon>Bacteria</taxon>
        <taxon>Pseudomonadati</taxon>
        <taxon>Pseudomonadota</taxon>
        <taxon>Alphaproteobacteria</taxon>
        <taxon>Hyphomicrobiales</taxon>
        <taxon>Methylobacteriaceae</taxon>
        <taxon>Methylobacterium</taxon>
    </lineage>
</organism>
<dbReference type="Proteomes" id="UP000441523">
    <property type="component" value="Unassembled WGS sequence"/>
</dbReference>